<accession>A0A9Q0BTR4</accession>
<gene>
    <name evidence="1" type="ORF">M5D96_000560</name>
</gene>
<evidence type="ECO:0000313" key="2">
    <source>
        <dbReference type="Proteomes" id="UP001059596"/>
    </source>
</evidence>
<sequence length="40" mass="4324">MPKAHHWLFAAVFGSGIGQLPSAERSFRCILPGANLRIAC</sequence>
<reference evidence="1" key="1">
    <citation type="journal article" date="2023" name="Genome Biol. Evol.">
        <title>Long-read-based Genome Assembly of Drosophila gunungcola Reveals Fewer Chemosensory Genes in Flower-breeding Species.</title>
        <authorList>
            <person name="Negi A."/>
            <person name="Liao B.Y."/>
            <person name="Yeh S.D."/>
        </authorList>
    </citation>
    <scope>NUCLEOTIDE SEQUENCE</scope>
    <source>
        <strain evidence="1">Sukarami</strain>
    </source>
</reference>
<dbReference type="Proteomes" id="UP001059596">
    <property type="component" value="Chromosome 3R"/>
</dbReference>
<dbReference type="AlphaFoldDB" id="A0A9Q0BTR4"/>
<name>A0A9Q0BTR4_9MUSC</name>
<protein>
    <submittedName>
        <fullName evidence="1">Uncharacterized protein</fullName>
    </submittedName>
</protein>
<evidence type="ECO:0000313" key="1">
    <source>
        <dbReference type="EMBL" id="KAI8044402.1"/>
    </source>
</evidence>
<comment type="caution">
    <text evidence="1">The sequence shown here is derived from an EMBL/GenBank/DDBJ whole genome shotgun (WGS) entry which is preliminary data.</text>
</comment>
<proteinExistence type="predicted"/>
<keyword evidence="2" id="KW-1185">Reference proteome</keyword>
<dbReference type="EMBL" id="JAMKOV010000001">
    <property type="protein sequence ID" value="KAI8044402.1"/>
    <property type="molecule type" value="Genomic_DNA"/>
</dbReference>
<organism evidence="1 2">
    <name type="scientific">Drosophila gunungcola</name>
    <name type="common">fruit fly</name>
    <dbReference type="NCBI Taxonomy" id="103775"/>
    <lineage>
        <taxon>Eukaryota</taxon>
        <taxon>Metazoa</taxon>
        <taxon>Ecdysozoa</taxon>
        <taxon>Arthropoda</taxon>
        <taxon>Hexapoda</taxon>
        <taxon>Insecta</taxon>
        <taxon>Pterygota</taxon>
        <taxon>Neoptera</taxon>
        <taxon>Endopterygota</taxon>
        <taxon>Diptera</taxon>
        <taxon>Brachycera</taxon>
        <taxon>Muscomorpha</taxon>
        <taxon>Ephydroidea</taxon>
        <taxon>Drosophilidae</taxon>
        <taxon>Drosophila</taxon>
        <taxon>Sophophora</taxon>
    </lineage>
</organism>